<evidence type="ECO:0000256" key="9">
    <source>
        <dbReference type="ARBA" id="ARBA00022827"/>
    </source>
</evidence>
<comment type="subcellular location">
    <subcellularLocation>
        <location evidence="2">Endoplasmic reticulum membrane</location>
        <topology evidence="2">Peripheral membrane protein</topology>
        <orientation evidence="2">Lumenal side</orientation>
    </subcellularLocation>
</comment>
<feature type="binding site" evidence="16">
    <location>
        <position position="241"/>
    </location>
    <ligand>
        <name>FAD</name>
        <dbReference type="ChEBI" id="CHEBI:57692"/>
    </ligand>
</feature>
<evidence type="ECO:0000256" key="1">
    <source>
        <dbReference type="ARBA" id="ARBA00001974"/>
    </source>
</evidence>
<sequence length="383" mass="44123">MVKSENEQKRRVNQRTWILIGAVIVLLLGIGFVPRNSPVTSFIHRIKTCYCSQDGPKYHGIVEDCCCDYQTVDRINEELLNPLLQQIVKYPFFRYFKVKLWCDCPFWPDDGMCRLRDCSVCECPENEFPETFRKASGSVLSSDDLVCQEGKPEATVDRTIDDKAFKGWMEVDNPWTNDDETDNAEMTYVNLQLNPERYTGYSGPSARRIWDVVYLENCQKLDPSGECQERRILYKLISGLHSSISVHIAAEYLLDEKTNTWGQNLSLLYDRVLKYPDRVRNLYFTFLFVLRSVTKAADYLGQADYDTDNPVEDLNTQLLMKKLLYDHKLQTACPKPFDEAKLWKGQSGPELMKQTQRQFRNISAVMDCVGCDAVLQILGLGTA</sequence>
<feature type="binding site" evidence="16">
    <location>
        <position position="271"/>
    </location>
    <ligand>
        <name>FAD</name>
        <dbReference type="ChEBI" id="CHEBI:57692"/>
    </ligand>
</feature>
<keyword evidence="11" id="KW-0560">Oxidoreductase</keyword>
<dbReference type="PANTHER" id="PTHR12613:SF0">
    <property type="entry name" value="ERO1-LIKE PROTEIN"/>
    <property type="match status" value="1"/>
</dbReference>
<dbReference type="GO" id="GO:0034975">
    <property type="term" value="P:protein folding in endoplasmic reticulum"/>
    <property type="evidence" value="ECO:0007669"/>
    <property type="project" value="InterPro"/>
</dbReference>
<keyword evidence="15" id="KW-0676">Redox-active center</keyword>
<feature type="transmembrane region" description="Helical" evidence="18">
    <location>
        <begin position="16"/>
        <end position="33"/>
    </location>
</feature>
<keyword evidence="13 17" id="KW-1015">Disulfide bond</keyword>
<reference evidence="19" key="1">
    <citation type="submission" date="2020-06" db="EMBL/GenBank/DDBJ databases">
        <authorList>
            <person name="Li T."/>
            <person name="Hu X."/>
            <person name="Zhang T."/>
            <person name="Song X."/>
            <person name="Zhang H."/>
            <person name="Dai N."/>
            <person name="Sheng W."/>
            <person name="Hou X."/>
            <person name="Wei L."/>
        </authorList>
    </citation>
    <scope>NUCLEOTIDE SEQUENCE</scope>
    <source>
        <strain evidence="19">G02</strain>
        <tissue evidence="19">Leaf</tissue>
    </source>
</reference>
<dbReference type="Pfam" id="PF04137">
    <property type="entry name" value="ERO1"/>
    <property type="match status" value="1"/>
</dbReference>
<evidence type="ECO:0000256" key="18">
    <source>
        <dbReference type="SAM" id="Phobius"/>
    </source>
</evidence>
<dbReference type="InterPro" id="IPR007266">
    <property type="entry name" value="Ero1"/>
</dbReference>
<feature type="disulfide bond" description="Redox-active" evidence="17">
    <location>
        <begin position="113"/>
        <end position="118"/>
    </location>
</feature>
<protein>
    <submittedName>
        <fullName evidence="19">Endoplasmic reticulum oxidoreductin-2</fullName>
    </submittedName>
</protein>
<feature type="binding site" evidence="16">
    <location>
        <position position="210"/>
    </location>
    <ligand>
        <name>FAD</name>
        <dbReference type="ChEBI" id="CHEBI:57692"/>
    </ligand>
</feature>
<keyword evidence="6" id="KW-0285">Flavoprotein</keyword>
<keyword evidence="18" id="KW-1133">Transmembrane helix</keyword>
<evidence type="ECO:0000256" key="3">
    <source>
        <dbReference type="ARBA" id="ARBA00008277"/>
    </source>
</evidence>
<evidence type="ECO:0000256" key="16">
    <source>
        <dbReference type="PIRSR" id="PIRSR017205-2"/>
    </source>
</evidence>
<dbReference type="GO" id="GO:0016972">
    <property type="term" value="F:thiol oxidase activity"/>
    <property type="evidence" value="ECO:0007669"/>
    <property type="project" value="InterPro"/>
</dbReference>
<comment type="subunit">
    <text evidence="4">May function both as a monomer and a homodimer.</text>
</comment>
<evidence type="ECO:0000256" key="10">
    <source>
        <dbReference type="ARBA" id="ARBA00022982"/>
    </source>
</evidence>
<dbReference type="InterPro" id="IPR037192">
    <property type="entry name" value="ERO1-like_sf"/>
</dbReference>
<evidence type="ECO:0000256" key="17">
    <source>
        <dbReference type="PIRSR" id="PIRSR017205-3"/>
    </source>
</evidence>
<accession>A0AAW2K423</accession>
<evidence type="ECO:0000256" key="11">
    <source>
        <dbReference type="ARBA" id="ARBA00023002"/>
    </source>
</evidence>
<evidence type="ECO:0000256" key="4">
    <source>
        <dbReference type="ARBA" id="ARBA00011802"/>
    </source>
</evidence>
<organism evidence="19">
    <name type="scientific">Sesamum radiatum</name>
    <name type="common">Black benniseed</name>
    <dbReference type="NCBI Taxonomy" id="300843"/>
    <lineage>
        <taxon>Eukaryota</taxon>
        <taxon>Viridiplantae</taxon>
        <taxon>Streptophyta</taxon>
        <taxon>Embryophyta</taxon>
        <taxon>Tracheophyta</taxon>
        <taxon>Spermatophyta</taxon>
        <taxon>Magnoliopsida</taxon>
        <taxon>eudicotyledons</taxon>
        <taxon>Gunneridae</taxon>
        <taxon>Pentapetalae</taxon>
        <taxon>asterids</taxon>
        <taxon>lamiids</taxon>
        <taxon>Lamiales</taxon>
        <taxon>Pedaliaceae</taxon>
        <taxon>Sesamum</taxon>
    </lineage>
</organism>
<comment type="cofactor">
    <cofactor evidence="1 16">
        <name>FAD</name>
        <dbReference type="ChEBI" id="CHEBI:57692"/>
    </cofactor>
</comment>
<keyword evidence="10" id="KW-0249">Electron transport</keyword>
<proteinExistence type="inferred from homology"/>
<evidence type="ECO:0000256" key="8">
    <source>
        <dbReference type="ARBA" id="ARBA00022824"/>
    </source>
</evidence>
<evidence type="ECO:0000256" key="15">
    <source>
        <dbReference type="ARBA" id="ARBA00023284"/>
    </source>
</evidence>
<keyword evidence="18" id="KW-0812">Transmembrane</keyword>
<name>A0AAW2K423_SESRA</name>
<dbReference type="PIRSF" id="PIRSF017205">
    <property type="entry name" value="ERO1"/>
    <property type="match status" value="1"/>
</dbReference>
<dbReference type="EMBL" id="JACGWJ010000030">
    <property type="protein sequence ID" value="KAL0300578.1"/>
    <property type="molecule type" value="Genomic_DNA"/>
</dbReference>
<dbReference type="GO" id="GO:0005789">
    <property type="term" value="C:endoplasmic reticulum membrane"/>
    <property type="evidence" value="ECO:0007669"/>
    <property type="project" value="UniProtKB-SubCell"/>
</dbReference>
<evidence type="ECO:0000256" key="12">
    <source>
        <dbReference type="ARBA" id="ARBA00023136"/>
    </source>
</evidence>
<dbReference type="GO" id="GO:0071949">
    <property type="term" value="F:FAD binding"/>
    <property type="evidence" value="ECO:0007669"/>
    <property type="project" value="InterPro"/>
</dbReference>
<feature type="binding site" evidence="16">
    <location>
        <position position="199"/>
    </location>
    <ligand>
        <name>FAD</name>
        <dbReference type="ChEBI" id="CHEBI:57692"/>
    </ligand>
</feature>
<evidence type="ECO:0000256" key="7">
    <source>
        <dbReference type="ARBA" id="ARBA00022729"/>
    </source>
</evidence>
<keyword evidence="8" id="KW-0256">Endoplasmic reticulum</keyword>
<evidence type="ECO:0000256" key="14">
    <source>
        <dbReference type="ARBA" id="ARBA00023180"/>
    </source>
</evidence>
<evidence type="ECO:0000313" key="19">
    <source>
        <dbReference type="EMBL" id="KAL0300578.1"/>
    </source>
</evidence>
<dbReference type="AlphaFoldDB" id="A0AAW2K423"/>
<feature type="binding site" evidence="16">
    <location>
        <position position="238"/>
    </location>
    <ligand>
        <name>FAD</name>
        <dbReference type="ChEBI" id="CHEBI:57692"/>
    </ligand>
</feature>
<feature type="binding site" evidence="16">
    <location>
        <position position="197"/>
    </location>
    <ligand>
        <name>FAD</name>
        <dbReference type="ChEBI" id="CHEBI:57692"/>
    </ligand>
</feature>
<evidence type="ECO:0000256" key="5">
    <source>
        <dbReference type="ARBA" id="ARBA00022448"/>
    </source>
</evidence>
<evidence type="ECO:0000256" key="2">
    <source>
        <dbReference type="ARBA" id="ARBA00004367"/>
    </source>
</evidence>
<dbReference type="PANTHER" id="PTHR12613">
    <property type="entry name" value="ERO1-RELATED"/>
    <property type="match status" value="1"/>
</dbReference>
<dbReference type="SUPFAM" id="SSF110019">
    <property type="entry name" value="ERO1-like"/>
    <property type="match status" value="1"/>
</dbReference>
<evidence type="ECO:0000256" key="6">
    <source>
        <dbReference type="ARBA" id="ARBA00022630"/>
    </source>
</evidence>
<keyword evidence="5" id="KW-0813">Transport</keyword>
<comment type="caution">
    <text evidence="19">The sequence shown here is derived from an EMBL/GenBank/DDBJ whole genome shotgun (WGS) entry which is preliminary data.</text>
</comment>
<keyword evidence="7" id="KW-0732">Signal</keyword>
<reference evidence="19" key="2">
    <citation type="journal article" date="2024" name="Plant">
        <title>Genomic evolution and insights into agronomic trait innovations of Sesamum species.</title>
        <authorList>
            <person name="Miao H."/>
            <person name="Wang L."/>
            <person name="Qu L."/>
            <person name="Liu H."/>
            <person name="Sun Y."/>
            <person name="Le M."/>
            <person name="Wang Q."/>
            <person name="Wei S."/>
            <person name="Zheng Y."/>
            <person name="Lin W."/>
            <person name="Duan Y."/>
            <person name="Cao H."/>
            <person name="Xiong S."/>
            <person name="Wang X."/>
            <person name="Wei L."/>
            <person name="Li C."/>
            <person name="Ma Q."/>
            <person name="Ju M."/>
            <person name="Zhao R."/>
            <person name="Li G."/>
            <person name="Mu C."/>
            <person name="Tian Q."/>
            <person name="Mei H."/>
            <person name="Zhang T."/>
            <person name="Gao T."/>
            <person name="Zhang H."/>
        </authorList>
    </citation>
    <scope>NUCLEOTIDE SEQUENCE</scope>
    <source>
        <strain evidence="19">G02</strain>
    </source>
</reference>
<keyword evidence="14" id="KW-0325">Glycoprotein</keyword>
<gene>
    <name evidence="19" type="ORF">Sradi_6334600</name>
</gene>
<keyword evidence="9 16" id="KW-0274">FAD</keyword>
<evidence type="ECO:0000256" key="13">
    <source>
        <dbReference type="ARBA" id="ARBA00023157"/>
    </source>
</evidence>
<comment type="similarity">
    <text evidence="3">Belongs to the EROs family.</text>
</comment>
<dbReference type="GO" id="GO:0015035">
    <property type="term" value="F:protein-disulfide reductase activity"/>
    <property type="evidence" value="ECO:0007669"/>
    <property type="project" value="InterPro"/>
</dbReference>
<keyword evidence="12 18" id="KW-0472">Membrane</keyword>